<organism evidence="1 2">
    <name type="scientific">Salmonella enterica I</name>
    <dbReference type="NCBI Taxonomy" id="59201"/>
    <lineage>
        <taxon>Bacteria</taxon>
        <taxon>Pseudomonadati</taxon>
        <taxon>Pseudomonadota</taxon>
        <taxon>Gammaproteobacteria</taxon>
        <taxon>Enterobacterales</taxon>
        <taxon>Enterobacteriaceae</taxon>
        <taxon>Salmonella</taxon>
    </lineage>
</organism>
<proteinExistence type="predicted"/>
<sequence length="50" mass="5817">MRFCCPCQVTGELIAKEIFYVGVKRRRKNPRSVETFQFADFTSGFGFNHP</sequence>
<dbReference type="EMBL" id="LR134140">
    <property type="protein sequence ID" value="VDZ97527.1"/>
    <property type="molecule type" value="Genomic_DNA"/>
</dbReference>
<gene>
    <name evidence="1" type="ORF">NCTC129_03751</name>
</gene>
<name>A0A447N2I4_SALET</name>
<evidence type="ECO:0000313" key="1">
    <source>
        <dbReference type="EMBL" id="VDZ97527.1"/>
    </source>
</evidence>
<accession>A0A447N2I4</accession>
<protein>
    <submittedName>
        <fullName evidence="1">Uncharacterized protein</fullName>
    </submittedName>
</protein>
<evidence type="ECO:0000313" key="2">
    <source>
        <dbReference type="Proteomes" id="UP000282086"/>
    </source>
</evidence>
<dbReference type="AlphaFoldDB" id="A0A447N2I4"/>
<reference evidence="1 2" key="1">
    <citation type="submission" date="2018-12" db="EMBL/GenBank/DDBJ databases">
        <authorList>
            <consortium name="Pathogen Informatics"/>
        </authorList>
    </citation>
    <scope>NUCLEOTIDE SEQUENCE [LARGE SCALE GENOMIC DNA]</scope>
    <source>
        <strain evidence="1 2">NCTC129</strain>
    </source>
</reference>
<dbReference type="Proteomes" id="UP000282086">
    <property type="component" value="Chromosome"/>
</dbReference>